<protein>
    <recommendedName>
        <fullName evidence="2">acylphosphatase</fullName>
        <ecNumber evidence="2">3.6.1.7</ecNumber>
    </recommendedName>
</protein>
<evidence type="ECO:0000256" key="7">
    <source>
        <dbReference type="SAM" id="Phobius"/>
    </source>
</evidence>
<evidence type="ECO:0000256" key="2">
    <source>
        <dbReference type="ARBA" id="ARBA00012150"/>
    </source>
</evidence>
<evidence type="ECO:0000256" key="3">
    <source>
        <dbReference type="ARBA" id="ARBA00022801"/>
    </source>
</evidence>
<feature type="domain" description="Acylphosphatase-like" evidence="8">
    <location>
        <begin position="16"/>
        <end position="112"/>
    </location>
</feature>
<name>G0QIY4_ICHMU</name>
<gene>
    <name evidence="9" type="ORF">IMG5_000970</name>
</gene>
<dbReference type="AlphaFoldDB" id="G0QIY4"/>
<dbReference type="PRINTS" id="PR00112">
    <property type="entry name" value="ACYLPHPHTASE"/>
</dbReference>
<sequence>MRIKSKSNLIMKFLEKFKVYISENILKIKQINQVFTIHIYVLIFFYLGLKGWVMNTPQNTVVGTVQGDEMKAKEMENWLRNVGSPQSKITKLEIQNKKYIDQIEFSIFEIKR</sequence>
<evidence type="ECO:0000259" key="8">
    <source>
        <dbReference type="PROSITE" id="PS51160"/>
    </source>
</evidence>
<comment type="catalytic activity">
    <reaction evidence="4">
        <text>an acyl phosphate + H2O = a carboxylate + phosphate + H(+)</text>
        <dbReference type="Rhea" id="RHEA:14965"/>
        <dbReference type="ChEBI" id="CHEBI:15377"/>
        <dbReference type="ChEBI" id="CHEBI:15378"/>
        <dbReference type="ChEBI" id="CHEBI:29067"/>
        <dbReference type="ChEBI" id="CHEBI:43474"/>
        <dbReference type="ChEBI" id="CHEBI:59918"/>
        <dbReference type="EC" id="3.6.1.7"/>
    </reaction>
</comment>
<dbReference type="Pfam" id="PF00708">
    <property type="entry name" value="Acylphosphatase"/>
    <property type="match status" value="1"/>
</dbReference>
<dbReference type="InterPro" id="IPR020456">
    <property type="entry name" value="Acylphosphatase"/>
</dbReference>
<evidence type="ECO:0000256" key="6">
    <source>
        <dbReference type="RuleBase" id="RU004168"/>
    </source>
</evidence>
<organism evidence="9 10">
    <name type="scientific">Ichthyophthirius multifiliis</name>
    <name type="common">White spot disease agent</name>
    <name type="synonym">Ich</name>
    <dbReference type="NCBI Taxonomy" id="5932"/>
    <lineage>
        <taxon>Eukaryota</taxon>
        <taxon>Sar</taxon>
        <taxon>Alveolata</taxon>
        <taxon>Ciliophora</taxon>
        <taxon>Intramacronucleata</taxon>
        <taxon>Oligohymenophorea</taxon>
        <taxon>Hymenostomatida</taxon>
        <taxon>Ophryoglenina</taxon>
        <taxon>Ichthyophthirius</taxon>
    </lineage>
</organism>
<dbReference type="FunCoup" id="G0QIY4">
    <property type="interactions" value="14"/>
</dbReference>
<dbReference type="EC" id="3.6.1.7" evidence="2"/>
<dbReference type="EMBL" id="GL983042">
    <property type="protein sequence ID" value="EGR34869.1"/>
    <property type="molecule type" value="Genomic_DNA"/>
</dbReference>
<dbReference type="RefSeq" id="XP_004040173.1">
    <property type="nucleotide sequence ID" value="XM_004040125.1"/>
</dbReference>
<dbReference type="PANTHER" id="PTHR10029">
    <property type="entry name" value="ACYLPHOSPHATASE"/>
    <property type="match status" value="1"/>
</dbReference>
<keyword evidence="7" id="KW-1133">Transmembrane helix</keyword>
<dbReference type="STRING" id="857967.G0QIY4"/>
<comment type="caution">
    <text evidence="5">Lacks conserved residue(s) required for the propagation of feature annotation.</text>
</comment>
<evidence type="ECO:0000313" key="9">
    <source>
        <dbReference type="EMBL" id="EGR34869.1"/>
    </source>
</evidence>
<evidence type="ECO:0000256" key="5">
    <source>
        <dbReference type="PROSITE-ProRule" id="PRU00520"/>
    </source>
</evidence>
<keyword evidence="7" id="KW-0812">Transmembrane</keyword>
<accession>G0QIY4</accession>
<reference evidence="9 10" key="1">
    <citation type="submission" date="2011-07" db="EMBL/GenBank/DDBJ databases">
        <authorList>
            <person name="Coyne R."/>
            <person name="Brami D."/>
            <person name="Johnson J."/>
            <person name="Hostetler J."/>
            <person name="Hannick L."/>
            <person name="Clark T."/>
            <person name="Cassidy-Hanley D."/>
            <person name="Inman J."/>
        </authorList>
    </citation>
    <scope>NUCLEOTIDE SEQUENCE [LARGE SCALE GENOMIC DNA]</scope>
    <source>
        <strain evidence="9 10">G5</strain>
    </source>
</reference>
<proteinExistence type="inferred from homology"/>
<dbReference type="Gene3D" id="3.30.70.100">
    <property type="match status" value="1"/>
</dbReference>
<evidence type="ECO:0000256" key="4">
    <source>
        <dbReference type="ARBA" id="ARBA00047645"/>
    </source>
</evidence>
<dbReference type="GeneID" id="14911048"/>
<dbReference type="OrthoDB" id="7961613at2759"/>
<dbReference type="InterPro" id="IPR036046">
    <property type="entry name" value="Acylphosphatase-like_dom_sf"/>
</dbReference>
<feature type="transmembrane region" description="Helical" evidence="7">
    <location>
        <begin position="34"/>
        <end position="53"/>
    </location>
</feature>
<dbReference type="PROSITE" id="PS51160">
    <property type="entry name" value="ACYLPHOSPHATASE_3"/>
    <property type="match status" value="1"/>
</dbReference>
<dbReference type="GO" id="GO:0003998">
    <property type="term" value="F:acylphosphatase activity"/>
    <property type="evidence" value="ECO:0007669"/>
    <property type="project" value="UniProtKB-EC"/>
</dbReference>
<dbReference type="eggNOG" id="KOG3360">
    <property type="taxonomic scope" value="Eukaryota"/>
</dbReference>
<evidence type="ECO:0000256" key="1">
    <source>
        <dbReference type="ARBA" id="ARBA00005614"/>
    </source>
</evidence>
<dbReference type="InParanoid" id="G0QIY4"/>
<evidence type="ECO:0000313" key="10">
    <source>
        <dbReference type="Proteomes" id="UP000008983"/>
    </source>
</evidence>
<dbReference type="PANTHER" id="PTHR10029:SF3">
    <property type="entry name" value="ACYLPHOSPHATASE-RELATED"/>
    <property type="match status" value="1"/>
</dbReference>
<keyword evidence="10" id="KW-1185">Reference proteome</keyword>
<dbReference type="InterPro" id="IPR001792">
    <property type="entry name" value="Acylphosphatase-like_dom"/>
</dbReference>
<keyword evidence="3" id="KW-0378">Hydrolase</keyword>
<dbReference type="SUPFAM" id="SSF54975">
    <property type="entry name" value="Acylphosphatase/BLUF domain-like"/>
    <property type="match status" value="1"/>
</dbReference>
<dbReference type="OMA" id="ISIWQID"/>
<comment type="similarity">
    <text evidence="1 6">Belongs to the acylphosphatase family.</text>
</comment>
<dbReference type="Proteomes" id="UP000008983">
    <property type="component" value="Unassembled WGS sequence"/>
</dbReference>
<keyword evidence="7" id="KW-0472">Membrane</keyword>